<proteinExistence type="predicted"/>
<sequence length="455" mass="49481">MGDLTSGGQATTFFTVVGSQDPQITPGGVQGPALDLLDALLTAGERVTEVMLAWTPDQGNRQWPGGYDAQRDALECEVRSRLPGVQVQSLPVRVRPNAAAEVLPVLAGALERFRHAGRLLVNTSSGTPQMLEALKVLRGTGWFADGDVTLWQVDRPEFRVPGQAFWREATTPFLEETLRLGAAFAALRRFDFAGARDAFAALAAGPLELPGRSRTLLDLEHVADALWWLDARDAVSAAESLDALTLHVPPLADLREFAQSVEQAPAEVLIWLTWGRYDRAAAQERTADALVWAVALHELLVVKLAEQAGLPDTEKPLRAQDLPPGLFDTLKAQVGPDGVNTNGHLKFMNLKEKLALLRAPALGVPNVDRFDAGDRRTVPNPQLAQVREWRNAVMHQGRVPADVDLNMVDEVVTALLGDYPFQTPWGRDWAGKPSAAFVSAVALQRLADELHGWAG</sequence>
<protein>
    <recommendedName>
        <fullName evidence="3">Apea-like HEPN domain-containing protein</fullName>
    </recommendedName>
</protein>
<name>A0ABY7V8X3_9DEIO</name>
<evidence type="ECO:0000313" key="1">
    <source>
        <dbReference type="EMBL" id="WDA60772.1"/>
    </source>
</evidence>
<evidence type="ECO:0000313" key="2">
    <source>
        <dbReference type="Proteomes" id="UP001217044"/>
    </source>
</evidence>
<gene>
    <name evidence="1" type="ORF">M8445_18240</name>
</gene>
<dbReference type="Proteomes" id="UP001217044">
    <property type="component" value="Plasmid pDATS03"/>
</dbReference>
<keyword evidence="2" id="KW-1185">Reference proteome</keyword>
<keyword evidence="1" id="KW-0614">Plasmid</keyword>
<evidence type="ECO:0008006" key="3">
    <source>
        <dbReference type="Google" id="ProtNLM"/>
    </source>
</evidence>
<organism evidence="1 2">
    <name type="scientific">Deinococcus aquaticus</name>
    <dbReference type="NCBI Taxonomy" id="328692"/>
    <lineage>
        <taxon>Bacteria</taxon>
        <taxon>Thermotogati</taxon>
        <taxon>Deinococcota</taxon>
        <taxon>Deinococci</taxon>
        <taxon>Deinococcales</taxon>
        <taxon>Deinococcaceae</taxon>
        <taxon>Deinococcus</taxon>
    </lineage>
</organism>
<accession>A0ABY7V8X3</accession>
<reference evidence="1 2" key="1">
    <citation type="submission" date="2022-12" db="EMBL/GenBank/DDBJ databases">
        <title>Genome Sequence of Deinococcus aquaticus Type Strain PB314.</title>
        <authorList>
            <person name="Albert C."/>
            <person name="Hill J."/>
            <person name="Boren L."/>
            <person name="Scholz-Ng S."/>
            <person name="Fatema N."/>
            <person name="Grosso R."/>
            <person name="Soboslay E."/>
            <person name="Tuohy J."/>
        </authorList>
    </citation>
    <scope>NUCLEOTIDE SEQUENCE [LARGE SCALE GENOMIC DNA]</scope>
    <source>
        <strain evidence="1 2">PB-314</strain>
        <plasmid evidence="1 2">pDATS03</plasmid>
    </source>
</reference>
<geneLocation type="plasmid" evidence="1 2">
    <name>pDATS03</name>
</geneLocation>
<dbReference type="RefSeq" id="WP_273991517.1">
    <property type="nucleotide sequence ID" value="NZ_BAABQT010000024.1"/>
</dbReference>
<dbReference type="EMBL" id="CP115168">
    <property type="protein sequence ID" value="WDA60772.1"/>
    <property type="molecule type" value="Genomic_DNA"/>
</dbReference>